<dbReference type="AlphaFoldDB" id="A0A4Y7PQM2"/>
<accession>A0A4Y7PQM2</accession>
<dbReference type="EMBL" id="ML170222">
    <property type="protein sequence ID" value="TDL17408.1"/>
    <property type="molecule type" value="Genomic_DNA"/>
</dbReference>
<protein>
    <submittedName>
        <fullName evidence="1">Uncharacterized protein</fullName>
    </submittedName>
</protein>
<evidence type="ECO:0000313" key="2">
    <source>
        <dbReference type="Proteomes" id="UP000294933"/>
    </source>
</evidence>
<sequence length="310" mass="34888">MQDSKAILEMRSTLAELGKYTNAYREGTDGETKNSKLDALLEFFKLHGIFSKSTDAGANIKDDLAVVVVLCGISTELRLASGNVDKLVNSDVNQQVVDLFENTAVRITLKPPDLQIVKDWVKWVQDMDKDDHNYLKKFRAAISRTKGKDELCREGTNGGIKIKPNDQTSEELRAEIQVRMMIFLQGKLSLLQALEAFTLFERVAISKPEILSRDSADKMAWKVIQSMNSVRTQSPDTMGNFGDDLEKQIHSLKSLSGPEWTPHFNSNPVGVEACKSIHRMETELQVHFDIFKEKFKSIREISDVGHKVVG</sequence>
<evidence type="ECO:0000313" key="1">
    <source>
        <dbReference type="EMBL" id="TDL17408.1"/>
    </source>
</evidence>
<organism evidence="1 2">
    <name type="scientific">Rickenella mellea</name>
    <dbReference type="NCBI Taxonomy" id="50990"/>
    <lineage>
        <taxon>Eukaryota</taxon>
        <taxon>Fungi</taxon>
        <taxon>Dikarya</taxon>
        <taxon>Basidiomycota</taxon>
        <taxon>Agaricomycotina</taxon>
        <taxon>Agaricomycetes</taxon>
        <taxon>Hymenochaetales</taxon>
        <taxon>Rickenellaceae</taxon>
        <taxon>Rickenella</taxon>
    </lineage>
</organism>
<gene>
    <name evidence="1" type="ORF">BD410DRAFT_901494</name>
</gene>
<keyword evidence="2" id="KW-1185">Reference proteome</keyword>
<reference evidence="1 2" key="1">
    <citation type="submission" date="2018-06" db="EMBL/GenBank/DDBJ databases">
        <title>A transcriptomic atlas of mushroom development highlights an independent origin of complex multicellularity.</title>
        <authorList>
            <consortium name="DOE Joint Genome Institute"/>
            <person name="Krizsan K."/>
            <person name="Almasi E."/>
            <person name="Merenyi Z."/>
            <person name="Sahu N."/>
            <person name="Viragh M."/>
            <person name="Koszo T."/>
            <person name="Mondo S."/>
            <person name="Kiss B."/>
            <person name="Balint B."/>
            <person name="Kues U."/>
            <person name="Barry K."/>
            <person name="Hegedus J.C."/>
            <person name="Henrissat B."/>
            <person name="Johnson J."/>
            <person name="Lipzen A."/>
            <person name="Ohm R."/>
            <person name="Nagy I."/>
            <person name="Pangilinan J."/>
            <person name="Yan J."/>
            <person name="Xiong Y."/>
            <person name="Grigoriev I.V."/>
            <person name="Hibbett D.S."/>
            <person name="Nagy L.G."/>
        </authorList>
    </citation>
    <scope>NUCLEOTIDE SEQUENCE [LARGE SCALE GENOMIC DNA]</scope>
    <source>
        <strain evidence="1 2">SZMC22713</strain>
    </source>
</reference>
<dbReference type="Proteomes" id="UP000294933">
    <property type="component" value="Unassembled WGS sequence"/>
</dbReference>
<dbReference type="VEuPathDB" id="FungiDB:BD410DRAFT_901494"/>
<name>A0A4Y7PQM2_9AGAM</name>
<proteinExistence type="predicted"/>